<keyword evidence="4" id="KW-1185">Reference proteome</keyword>
<evidence type="ECO:0000313" key="4">
    <source>
        <dbReference type="Proteomes" id="UP001327560"/>
    </source>
</evidence>
<dbReference type="Pfam" id="PF14368">
    <property type="entry name" value="LTP_2"/>
    <property type="match status" value="1"/>
</dbReference>
<keyword evidence="1" id="KW-0732">Signal</keyword>
<feature type="domain" description="Bifunctional inhibitor/plant lipid transfer protein/seed storage helical" evidence="2">
    <location>
        <begin position="15"/>
        <end position="105"/>
    </location>
</feature>
<evidence type="ECO:0000256" key="1">
    <source>
        <dbReference type="SAM" id="SignalP"/>
    </source>
</evidence>
<dbReference type="Proteomes" id="UP001327560">
    <property type="component" value="Chromosome 7"/>
</dbReference>
<evidence type="ECO:0000259" key="2">
    <source>
        <dbReference type="Pfam" id="PF14368"/>
    </source>
</evidence>
<dbReference type="InterPro" id="IPR044741">
    <property type="entry name" value="NsLTP-like"/>
</dbReference>
<reference evidence="3 4" key="1">
    <citation type="submission" date="2023-10" db="EMBL/GenBank/DDBJ databases">
        <title>Chromosome-scale genome assembly provides insights into flower coloration mechanisms of Canna indica.</title>
        <authorList>
            <person name="Li C."/>
        </authorList>
    </citation>
    <scope>NUCLEOTIDE SEQUENCE [LARGE SCALE GENOMIC DNA]</scope>
    <source>
        <tissue evidence="3">Flower</tissue>
    </source>
</reference>
<dbReference type="CDD" id="cd04660">
    <property type="entry name" value="nsLTP_like"/>
    <property type="match status" value="1"/>
</dbReference>
<feature type="chain" id="PRO_5042960133" evidence="1">
    <location>
        <begin position="29"/>
        <end position="115"/>
    </location>
</feature>
<protein>
    <submittedName>
        <fullName evidence="3">Male-cone protein 1-like</fullName>
    </submittedName>
</protein>
<dbReference type="PANTHER" id="PTHR33286:SF1">
    <property type="entry name" value="OS01G0800600 PROTEIN"/>
    <property type="match status" value="1"/>
</dbReference>
<dbReference type="PANTHER" id="PTHR33286">
    <property type="entry name" value="BIFUNCTIONAL INHIBITOR/LIPID-TRANSFER PROTEIN/SEED STORAGE 2S ALBUMIN SUPERFAMILY PROTEIN"/>
    <property type="match status" value="1"/>
</dbReference>
<proteinExistence type="predicted"/>
<name>A0AAQ3KPR0_9LILI</name>
<organism evidence="3 4">
    <name type="scientific">Canna indica</name>
    <name type="common">Indian-shot</name>
    <dbReference type="NCBI Taxonomy" id="4628"/>
    <lineage>
        <taxon>Eukaryota</taxon>
        <taxon>Viridiplantae</taxon>
        <taxon>Streptophyta</taxon>
        <taxon>Embryophyta</taxon>
        <taxon>Tracheophyta</taxon>
        <taxon>Spermatophyta</taxon>
        <taxon>Magnoliopsida</taxon>
        <taxon>Liliopsida</taxon>
        <taxon>Zingiberales</taxon>
        <taxon>Cannaceae</taxon>
        <taxon>Canna</taxon>
    </lineage>
</organism>
<dbReference type="Gene3D" id="1.10.110.10">
    <property type="entry name" value="Plant lipid-transfer and hydrophobic proteins"/>
    <property type="match status" value="1"/>
</dbReference>
<accession>A0AAQ3KPR0</accession>
<evidence type="ECO:0000313" key="3">
    <source>
        <dbReference type="EMBL" id="WOL12777.1"/>
    </source>
</evidence>
<dbReference type="InterPro" id="IPR016140">
    <property type="entry name" value="Bifunc_inhib/LTP/seed_store"/>
</dbReference>
<feature type="signal peptide" evidence="1">
    <location>
        <begin position="1"/>
        <end position="28"/>
    </location>
</feature>
<dbReference type="SUPFAM" id="SSF47699">
    <property type="entry name" value="Bifunctional inhibitor/lipid-transfer protein/seed storage 2S albumin"/>
    <property type="match status" value="1"/>
</dbReference>
<dbReference type="InterPro" id="IPR036312">
    <property type="entry name" value="Bifun_inhib/LTP/seed_sf"/>
</dbReference>
<gene>
    <name evidence="3" type="ORF">Cni_G21545</name>
</gene>
<dbReference type="EMBL" id="CP136896">
    <property type="protein sequence ID" value="WOL12777.1"/>
    <property type="molecule type" value="Genomic_DNA"/>
</dbReference>
<sequence>MAQKKLSFFLFTLLVAFAFLVASPSANAQKCGASFADLISQCREFVKKSGPKVDPSKECCGVVKKLDIPCVCDNLPDGIDLIVSLEKAVYVAQKCGKTVKKGTKCGGNFEFIIKD</sequence>
<dbReference type="AlphaFoldDB" id="A0AAQ3KPR0"/>